<dbReference type="RefSeq" id="WP_100335799.1">
    <property type="nucleotide sequence ID" value="NZ_PGFA01000001.1"/>
</dbReference>
<protein>
    <recommendedName>
        <fullName evidence="3">SpoIIAA-like protein</fullName>
    </recommendedName>
</protein>
<proteinExistence type="predicted"/>
<organism evidence="1 2">
    <name type="scientific">Hymenobacter chitinivorans DSM 11115</name>
    <dbReference type="NCBI Taxonomy" id="1121954"/>
    <lineage>
        <taxon>Bacteria</taxon>
        <taxon>Pseudomonadati</taxon>
        <taxon>Bacteroidota</taxon>
        <taxon>Cytophagia</taxon>
        <taxon>Cytophagales</taxon>
        <taxon>Hymenobacteraceae</taxon>
        <taxon>Hymenobacter</taxon>
    </lineage>
</organism>
<dbReference type="EMBL" id="PGFA01000001">
    <property type="protein sequence ID" value="PJJ60135.1"/>
    <property type="molecule type" value="Genomic_DNA"/>
</dbReference>
<evidence type="ECO:0008006" key="3">
    <source>
        <dbReference type="Google" id="ProtNLM"/>
    </source>
</evidence>
<keyword evidence="2" id="KW-1185">Reference proteome</keyword>
<dbReference type="AlphaFoldDB" id="A0A2M9BQA5"/>
<gene>
    <name evidence="1" type="ORF">CLV45_1560</name>
</gene>
<evidence type="ECO:0000313" key="2">
    <source>
        <dbReference type="Proteomes" id="UP000228535"/>
    </source>
</evidence>
<dbReference type="OrthoDB" id="882485at2"/>
<reference evidence="1 2" key="1">
    <citation type="submission" date="2017-11" db="EMBL/GenBank/DDBJ databases">
        <title>Genomic Encyclopedia of Archaeal and Bacterial Type Strains, Phase II (KMG-II): From Individual Species to Whole Genera.</title>
        <authorList>
            <person name="Goeker M."/>
        </authorList>
    </citation>
    <scope>NUCLEOTIDE SEQUENCE [LARGE SCALE GENOMIC DNA]</scope>
    <source>
        <strain evidence="1 2">DSM 11115</strain>
    </source>
</reference>
<comment type="caution">
    <text evidence="1">The sequence shown here is derived from an EMBL/GenBank/DDBJ whole genome shotgun (WGS) entry which is preliminary data.</text>
</comment>
<name>A0A2M9BQA5_9BACT</name>
<accession>A0A2M9BQA5</accession>
<evidence type="ECO:0000313" key="1">
    <source>
        <dbReference type="EMBL" id="PJJ60135.1"/>
    </source>
</evidence>
<dbReference type="Proteomes" id="UP000228535">
    <property type="component" value="Unassembled WGS sequence"/>
</dbReference>
<sequence>MTGPSFLLSNQARHVYCAAQHEPENGWIRLTWSGFVINDDGVQGASSYLRLLQGTPCSRLLNDNSRVTGPWFDSIDWLEHVWAPQVVALGLRYVAHVLPANDFPSVLPPADTFAGLFELQIFTTVAEAEQWLRSRGAAHSAEQVA</sequence>